<keyword evidence="3" id="KW-1185">Reference proteome</keyword>
<name>A0A812R513_9DINO</name>
<dbReference type="PANTHER" id="PTHR12697">
    <property type="entry name" value="PBS LYASE HEAT-LIKE PROTEIN"/>
    <property type="match status" value="1"/>
</dbReference>
<evidence type="ECO:0000313" key="2">
    <source>
        <dbReference type="EMBL" id="CAE7419946.1"/>
    </source>
</evidence>
<sequence>MATLAVAVFTFCCAVGLARRHDVHGNTGLAVDSQMELQELLGMLSTWNTGTRIAVLNEVLSTKNNPDGVRKSAVDYALPLLPEVLTSDSEPAGTRMHAVMALAQVLKEDPTVPESSVMKARELASLDGVLPLLQSMLQASDYATRRSAVEVLCEARQANFSRVEPLFKMALVDESSSLHRIAAEGLRRMGPADLSDMLPFLEERLGGEQSWTVRRELVMSLGQMNASNPKEVLQLLLKAFKDQDRDVRAEAVEALGRVGFADPNTALPILADALNTSFDLMRVKAVKGLVYMGSTSPIQVMAILRDVRDSDCQAAVKALGGLDSPDGNPDGMLLLAYKALNSTDAPLRANATRALGELASRDPDAVVLLVLQRALADGSTDVRKAAVQALTHLGSVDPKGVRPLLQEALRDGAGEVSSAARKVLATLNSTGVNSTAAAPA</sequence>
<evidence type="ECO:0008006" key="4">
    <source>
        <dbReference type="Google" id="ProtNLM"/>
    </source>
</evidence>
<evidence type="ECO:0000313" key="3">
    <source>
        <dbReference type="Proteomes" id="UP000604046"/>
    </source>
</evidence>
<accession>A0A812R513</accession>
<dbReference type="AlphaFoldDB" id="A0A812R513"/>
<dbReference type="SMART" id="SM00567">
    <property type="entry name" value="EZ_HEAT"/>
    <property type="match status" value="4"/>
</dbReference>
<dbReference type="Pfam" id="PF13646">
    <property type="entry name" value="HEAT_2"/>
    <property type="match status" value="2"/>
</dbReference>
<dbReference type="SUPFAM" id="SSF48371">
    <property type="entry name" value="ARM repeat"/>
    <property type="match status" value="1"/>
</dbReference>
<dbReference type="Proteomes" id="UP000604046">
    <property type="component" value="Unassembled WGS sequence"/>
</dbReference>
<keyword evidence="1" id="KW-0732">Signal</keyword>
<dbReference type="EMBL" id="CAJNDS010002301">
    <property type="protein sequence ID" value="CAE7419946.1"/>
    <property type="molecule type" value="Genomic_DNA"/>
</dbReference>
<dbReference type="OrthoDB" id="10060493at2759"/>
<dbReference type="PANTHER" id="PTHR12697:SF5">
    <property type="entry name" value="DEOXYHYPUSINE HYDROXYLASE"/>
    <property type="match status" value="1"/>
</dbReference>
<dbReference type="Gene3D" id="1.25.10.10">
    <property type="entry name" value="Leucine-rich Repeat Variant"/>
    <property type="match status" value="2"/>
</dbReference>
<dbReference type="InterPro" id="IPR016024">
    <property type="entry name" value="ARM-type_fold"/>
</dbReference>
<feature type="signal peptide" evidence="1">
    <location>
        <begin position="1"/>
        <end position="18"/>
    </location>
</feature>
<dbReference type="GO" id="GO:0016491">
    <property type="term" value="F:oxidoreductase activity"/>
    <property type="evidence" value="ECO:0007669"/>
    <property type="project" value="TreeGrafter"/>
</dbReference>
<gene>
    <name evidence="2" type="ORF">SNAT2548_LOCUS22836</name>
</gene>
<reference evidence="2" key="1">
    <citation type="submission" date="2021-02" db="EMBL/GenBank/DDBJ databases">
        <authorList>
            <person name="Dougan E. K."/>
            <person name="Rhodes N."/>
            <person name="Thang M."/>
            <person name="Chan C."/>
        </authorList>
    </citation>
    <scope>NUCLEOTIDE SEQUENCE</scope>
</reference>
<proteinExistence type="predicted"/>
<dbReference type="InterPro" id="IPR004155">
    <property type="entry name" value="PBS_lyase_HEAT"/>
</dbReference>
<dbReference type="InterPro" id="IPR011989">
    <property type="entry name" value="ARM-like"/>
</dbReference>
<comment type="caution">
    <text evidence="2">The sequence shown here is derived from an EMBL/GenBank/DDBJ whole genome shotgun (WGS) entry which is preliminary data.</text>
</comment>
<evidence type="ECO:0000256" key="1">
    <source>
        <dbReference type="SAM" id="SignalP"/>
    </source>
</evidence>
<feature type="chain" id="PRO_5032964900" description="HEAT repeat domain-containing protein" evidence="1">
    <location>
        <begin position="19"/>
        <end position="440"/>
    </location>
</feature>
<protein>
    <recommendedName>
        <fullName evidence="4">HEAT repeat domain-containing protein</fullName>
    </recommendedName>
</protein>
<organism evidence="2 3">
    <name type="scientific">Symbiodinium natans</name>
    <dbReference type="NCBI Taxonomy" id="878477"/>
    <lineage>
        <taxon>Eukaryota</taxon>
        <taxon>Sar</taxon>
        <taxon>Alveolata</taxon>
        <taxon>Dinophyceae</taxon>
        <taxon>Suessiales</taxon>
        <taxon>Symbiodiniaceae</taxon>
        <taxon>Symbiodinium</taxon>
    </lineage>
</organism>